<feature type="compositionally biased region" description="Basic and acidic residues" evidence="21">
    <location>
        <begin position="318"/>
        <end position="328"/>
    </location>
</feature>
<feature type="domain" description="DNA polymerase delta/zeta catalytic subunit N-terminal" evidence="25">
    <location>
        <begin position="86"/>
        <end position="169"/>
    </location>
</feature>
<dbReference type="PROSITE" id="PS00116">
    <property type="entry name" value="DNA_POLYMERASE_B"/>
    <property type="match status" value="1"/>
</dbReference>
<feature type="compositionally biased region" description="Polar residues" evidence="21">
    <location>
        <begin position="620"/>
        <end position="629"/>
    </location>
</feature>
<keyword evidence="12 20" id="KW-0239">DNA-directed DNA polymerase</keyword>
<dbReference type="FunFam" id="3.30.420.10:FF:000024">
    <property type="entry name" value="DNA polymerase zeta catalytic subunit"/>
    <property type="match status" value="1"/>
</dbReference>
<dbReference type="Gene3D" id="1.10.132.60">
    <property type="entry name" value="DNA polymerase family B, C-terminal domain"/>
    <property type="match status" value="1"/>
</dbReference>
<evidence type="ECO:0000256" key="20">
    <source>
        <dbReference type="RuleBase" id="RU000442"/>
    </source>
</evidence>
<evidence type="ECO:0000256" key="7">
    <source>
        <dbReference type="ARBA" id="ARBA00022705"/>
    </source>
</evidence>
<keyword evidence="16" id="KW-0234">DNA repair</keyword>
<evidence type="ECO:0000256" key="15">
    <source>
        <dbReference type="ARBA" id="ARBA00023125"/>
    </source>
</evidence>
<keyword evidence="28" id="KW-1185">Reference proteome</keyword>
<dbReference type="InterPro" id="IPR025687">
    <property type="entry name" value="Znf-C4pol"/>
</dbReference>
<evidence type="ECO:0000256" key="19">
    <source>
        <dbReference type="ARBA" id="ARBA00066055"/>
    </source>
</evidence>
<dbReference type="InterPro" id="IPR023211">
    <property type="entry name" value="DNA_pol_palm_dom_sf"/>
</dbReference>
<evidence type="ECO:0000259" key="25">
    <source>
        <dbReference type="Pfam" id="PF24055"/>
    </source>
</evidence>
<keyword evidence="4 20" id="KW-0004">4Fe-4S</keyword>
<comment type="subcellular location">
    <subcellularLocation>
        <location evidence="2 20">Nucleus</location>
    </subcellularLocation>
</comment>
<keyword evidence="8 20" id="KW-0479">Metal-binding</keyword>
<dbReference type="GO" id="GO:0016035">
    <property type="term" value="C:zeta DNA polymerase complex"/>
    <property type="evidence" value="ECO:0007669"/>
    <property type="project" value="InterPro"/>
</dbReference>
<evidence type="ECO:0000256" key="13">
    <source>
        <dbReference type="ARBA" id="ARBA00023004"/>
    </source>
</evidence>
<keyword evidence="10 20" id="KW-0863">Zinc-finger</keyword>
<keyword evidence="7 20" id="KW-0235">DNA replication</keyword>
<feature type="domain" description="C4-type zinc-finger of DNA polymerase delta" evidence="24">
    <location>
        <begin position="1755"/>
        <end position="1851"/>
    </location>
</feature>
<dbReference type="Pfam" id="PF03104">
    <property type="entry name" value="DNA_pol_B_exo1"/>
    <property type="match status" value="1"/>
</dbReference>
<feature type="compositionally biased region" description="Low complexity" evidence="21">
    <location>
        <begin position="381"/>
        <end position="392"/>
    </location>
</feature>
<dbReference type="Pfam" id="PF14260">
    <property type="entry name" value="zf-C4pol"/>
    <property type="match status" value="1"/>
</dbReference>
<dbReference type="GO" id="GO:0051539">
    <property type="term" value="F:4 iron, 4 sulfur cluster binding"/>
    <property type="evidence" value="ECO:0007669"/>
    <property type="project" value="UniProtKB-KW"/>
</dbReference>
<dbReference type="PANTHER" id="PTHR45812:SF1">
    <property type="entry name" value="DNA POLYMERASE ZETA CATALYTIC SUBUNIT"/>
    <property type="match status" value="1"/>
</dbReference>
<dbReference type="Proteomes" id="UP001153365">
    <property type="component" value="Unassembled WGS sequence"/>
</dbReference>
<dbReference type="Gene3D" id="3.30.342.10">
    <property type="entry name" value="DNA Polymerase, chain B, domain 1"/>
    <property type="match status" value="1"/>
</dbReference>
<dbReference type="PRINTS" id="PR00106">
    <property type="entry name" value="DNAPOLB"/>
</dbReference>
<feature type="compositionally biased region" description="Acidic residues" evidence="21">
    <location>
        <begin position="519"/>
        <end position="554"/>
    </location>
</feature>
<comment type="caution">
    <text evidence="27">The sequence shown here is derived from an EMBL/GenBank/DDBJ whole genome shotgun (WGS) entry which is preliminary data.</text>
</comment>
<dbReference type="InterPro" id="IPR036397">
    <property type="entry name" value="RNaseH_sf"/>
</dbReference>
<feature type="domain" description="DNA-directed DNA polymerase family B multifunctional" evidence="22">
    <location>
        <begin position="1233"/>
        <end position="1679"/>
    </location>
</feature>
<dbReference type="FunFam" id="1.10.287.690:FF:000002">
    <property type="entry name" value="DNA polymerase zeta"/>
    <property type="match status" value="1"/>
</dbReference>
<evidence type="ECO:0000256" key="12">
    <source>
        <dbReference type="ARBA" id="ARBA00022932"/>
    </source>
</evidence>
<evidence type="ECO:0000256" key="18">
    <source>
        <dbReference type="ARBA" id="ARBA00049244"/>
    </source>
</evidence>
<gene>
    <name evidence="27" type="ORF">PPACK8108_LOCUS10462</name>
</gene>
<dbReference type="FunFam" id="3.30.342.10:FF:000018">
    <property type="entry name" value="DNA polymerase"/>
    <property type="match status" value="1"/>
</dbReference>
<keyword evidence="13 20" id="KW-0408">Iron</keyword>
<evidence type="ECO:0000256" key="5">
    <source>
        <dbReference type="ARBA" id="ARBA00022679"/>
    </source>
</evidence>
<dbReference type="InterPro" id="IPR056447">
    <property type="entry name" value="REV3_N"/>
</dbReference>
<keyword evidence="6 20" id="KW-0548">Nucleotidyltransferase</keyword>
<dbReference type="GO" id="GO:0000166">
    <property type="term" value="F:nucleotide binding"/>
    <property type="evidence" value="ECO:0007669"/>
    <property type="project" value="InterPro"/>
</dbReference>
<dbReference type="CDD" id="cd05534">
    <property type="entry name" value="POLBc_zeta"/>
    <property type="match status" value="1"/>
</dbReference>
<dbReference type="InterPro" id="IPR030559">
    <property type="entry name" value="PolZ_Rev3"/>
</dbReference>
<comment type="similarity">
    <text evidence="3 20">Belongs to the DNA polymerase type-B family.</text>
</comment>
<evidence type="ECO:0000256" key="3">
    <source>
        <dbReference type="ARBA" id="ARBA00005755"/>
    </source>
</evidence>
<proteinExistence type="inferred from homology"/>
<dbReference type="EMBL" id="CALTRL010002344">
    <property type="protein sequence ID" value="CAH7675446.1"/>
    <property type="molecule type" value="Genomic_DNA"/>
</dbReference>
<dbReference type="InterPro" id="IPR043502">
    <property type="entry name" value="DNA/RNA_pol_sf"/>
</dbReference>
<evidence type="ECO:0000256" key="6">
    <source>
        <dbReference type="ARBA" id="ARBA00022695"/>
    </source>
</evidence>
<dbReference type="InterPro" id="IPR012337">
    <property type="entry name" value="RNaseH-like_sf"/>
</dbReference>
<evidence type="ECO:0000313" key="28">
    <source>
        <dbReference type="Proteomes" id="UP001153365"/>
    </source>
</evidence>
<accession>A0AAV0B066</accession>
<name>A0AAV0B066_PHAPC</name>
<dbReference type="Pfam" id="PF24055">
    <property type="entry name" value="POL3_N"/>
    <property type="match status" value="1"/>
</dbReference>
<evidence type="ECO:0000256" key="9">
    <source>
        <dbReference type="ARBA" id="ARBA00022763"/>
    </source>
</evidence>
<dbReference type="Pfam" id="PF00136">
    <property type="entry name" value="DNA_pol_B"/>
    <property type="match status" value="1"/>
</dbReference>
<keyword evidence="9" id="KW-0227">DNA damage</keyword>
<dbReference type="EC" id="2.7.7.7" evidence="20"/>
<dbReference type="InterPro" id="IPR017964">
    <property type="entry name" value="DNA-dir_DNA_pol_B_CS"/>
</dbReference>
<dbReference type="GO" id="GO:0042276">
    <property type="term" value="P:error-prone translesion synthesis"/>
    <property type="evidence" value="ECO:0007669"/>
    <property type="project" value="TreeGrafter"/>
</dbReference>
<evidence type="ECO:0000256" key="17">
    <source>
        <dbReference type="ARBA" id="ARBA00023242"/>
    </source>
</evidence>
<feature type="domain" description="DNA-directed DNA polymerase family B exonuclease" evidence="23">
    <location>
        <begin position="923"/>
        <end position="1166"/>
    </location>
</feature>
<dbReference type="Gene3D" id="3.90.1600.10">
    <property type="entry name" value="Palm domain of DNA polymerase"/>
    <property type="match status" value="1"/>
</dbReference>
<feature type="region of interest" description="Disordered" evidence="21">
    <location>
        <begin position="898"/>
        <end position="919"/>
    </location>
</feature>
<evidence type="ECO:0000256" key="11">
    <source>
        <dbReference type="ARBA" id="ARBA00022833"/>
    </source>
</evidence>
<dbReference type="InterPro" id="IPR006172">
    <property type="entry name" value="DNA-dir_DNA_pol_B"/>
</dbReference>
<dbReference type="InterPro" id="IPR042087">
    <property type="entry name" value="DNA_pol_B_thumb"/>
</dbReference>
<evidence type="ECO:0000256" key="8">
    <source>
        <dbReference type="ARBA" id="ARBA00022723"/>
    </source>
</evidence>
<dbReference type="SUPFAM" id="SSF53098">
    <property type="entry name" value="Ribonuclease H-like"/>
    <property type="match status" value="1"/>
</dbReference>
<keyword evidence="14 20" id="KW-0411">Iron-sulfur</keyword>
<keyword evidence="15 20" id="KW-0238">DNA-binding</keyword>
<organism evidence="27 28">
    <name type="scientific">Phakopsora pachyrhizi</name>
    <name type="common">Asian soybean rust disease fungus</name>
    <dbReference type="NCBI Taxonomy" id="170000"/>
    <lineage>
        <taxon>Eukaryota</taxon>
        <taxon>Fungi</taxon>
        <taxon>Dikarya</taxon>
        <taxon>Basidiomycota</taxon>
        <taxon>Pucciniomycotina</taxon>
        <taxon>Pucciniomycetes</taxon>
        <taxon>Pucciniales</taxon>
        <taxon>Phakopsoraceae</taxon>
        <taxon>Phakopsora</taxon>
    </lineage>
</organism>
<dbReference type="InterPro" id="IPR006134">
    <property type="entry name" value="DNA-dir_DNA_pol_B_multi_dom"/>
</dbReference>
<evidence type="ECO:0000256" key="10">
    <source>
        <dbReference type="ARBA" id="ARBA00022771"/>
    </source>
</evidence>
<dbReference type="SUPFAM" id="SSF56672">
    <property type="entry name" value="DNA/RNA polymerases"/>
    <property type="match status" value="1"/>
</dbReference>
<dbReference type="Gene3D" id="1.10.287.690">
    <property type="entry name" value="Helix hairpin bin"/>
    <property type="match status" value="1"/>
</dbReference>
<sequence>MSKEQSSSASTDPLIKFRLIKLDSYSISPSETSELSIRSSPLLMPSNNINNSQSSKTFSKVPVIRIFGRTESGQKVMAHVHGSMSYFYVEYRGSLDPDRVHQYIRRLATSLNFATALSLNRSANNETNLQENRNNQYVGFINLCKGVPFYGYNLGYKYFLKISCLKSNYKKRMSELLRSGKVLINDNDNGGINRSHGCKVYEDHIPFNLQFMVDHNLYGCDWVKLSNCSFRRPLPDRIYLDGTVPESKLGPIDLDKASYCEIELDCHASDIMNRYIVKERQLHHDFTEFLTNDCQSGDQIRAEDQKLVQSLKQLWEDEERRREDEGKEPIGTINESGPTSQRFFKIGEQPNWSTESRHRSRIQELIRQERPKLFKAGFFTNNSNNNNNNNNNNDDDDDDDIQRKRFKSFIRSESNLSKLVPTSFQAVSSLHIQQWIKDDEESNPYGVWATFGSGFKNFATHSSTKKTEFESIDEELGLLERDGVDDDLNVDFEGIKTQMENYKVELEDDEDDLAIENDLIGVEEEEDNDEDNEDDYEEEEEGEGKFEDDQEEEVLGSKIGSNLTTPRKAKPIDLSYERVEVGDGFSQPKVGKITRFVERFSSNRTEQDSNLRTTNDEKAQINSSNGNNKVDNDHITLNDSLDQLARSNSALTAEFTRKQSVDQSLNEESVNFLKGIELSDYSLTQSTKSNRSPNIMQADTIEESCMNDMSQDEKSSDSEKGLEGYMNKKRLDQAINLTQSLRRMSTINDEIYHHSNNDKDGGVENRMKKTYYKYSTEPPSTERLINSLDEFGLPMKVYKDPFYSDPNDLTNKKREYGGRQYVILGHGMRFVEEFENLSSKGMRGAIEFNRYRINSNSNLRQRNDNYKDFSRVDGFDGSRILRWEFSKLAPSLKELEKSLKGNDGSKRPTTQKNDGFKYTPIKKKKIDQPKCKVSENDEEGGEKVKVEEGLHGMDFLAVEVHADSRGELRPDPKEDEIKVLFYCFKSEKIKDRVFKKAGIIMVKEDSNQHKFKNTKVLHSLSSTISEGEEEEGLEEGLGEDCFKVPRFGIDSDDCELEVVDSEIDLLNSLIYKVRSFDPEILTGFELESWSWGYIISRGRELDYDLIFELGRVKSETIGGKFSKKDDRLKDLSFGSTSIRLIGRDVLSIWKVLKGEVALNSYSFENVVYHVMRIRIPHYSFPVLKKMWESKIVERKFRVLNYYLCRVKLDCELIEETEIISRNSEISRTIGVDFISVITRGSQFKVESVMFRICKPENFILISPSREEVGKQNAAECTPLIMEPRSAFYKSPLVVLDFQSLYPSIMIAYNYCYSTCLGRVQPFRGINKLGTSILNLPDGLITLLKDHIIVSPNGLMFTKQKVRKSILSKMLSEILDTRIMVKQSMKIFKDDKGLTKMMNSRQLGLKLLANVTYGYTSASFSGRMPCVEIADAIVQTGRETLEKAIEHIHSVKEWDAKVVYGDTDSLFVYLPGRTKERAFKIGNEIAEAITKRNPAPVKLKFEKVYLPCVLMAKKRYVGAKYENEGDTEPVFDAKGIEVIRRDGIPALQKIQETCLKKLFETQDLSDIKAYLYRQWQKLLLGKVSIQDFIFAKEVRLGSYSERVLPPPAALVAIRKMEVDPRSEPAYGERVPFVIVKGAPQSRMRDRAVPPEMLLQNRLLGLDSEYYITRVMIPALARIFNLVGADVLAWYQSMPKFIRINKTSTVNYQNQNQQRKQENQKNEIETLEMIKSKSNNKKMIGNDSKFLVDEHFRSDRCLNCEEEGQKNVLCNSCGTKPKEVVGNLIKKVKLYNQSRRSLEMICKECSSLSPCTQMETSAIEELGTTRPSLSSSFSAGYGGIGCDSLDCPVLYSRVKSIWKTEDGVKLIKAVNQIDQGIRLDRVPTMDW</sequence>
<dbReference type="PANTHER" id="PTHR45812">
    <property type="entry name" value="DNA POLYMERASE ZETA CATALYTIC SUBUNIT"/>
    <property type="match status" value="1"/>
</dbReference>
<dbReference type="GO" id="GO:0000724">
    <property type="term" value="P:double-strand break repair via homologous recombination"/>
    <property type="evidence" value="ECO:0007669"/>
    <property type="project" value="TreeGrafter"/>
</dbReference>
<comment type="subunit">
    <text evidence="19">Forms DNA polymerase zeta with REV7.</text>
</comment>
<evidence type="ECO:0000256" key="1">
    <source>
        <dbReference type="ARBA" id="ARBA00001966"/>
    </source>
</evidence>
<evidence type="ECO:0000259" key="22">
    <source>
        <dbReference type="Pfam" id="PF00136"/>
    </source>
</evidence>
<keyword evidence="5 20" id="KW-0808">Transferase</keyword>
<keyword evidence="11 20" id="KW-0862">Zinc</keyword>
<dbReference type="GO" id="GO:0003677">
    <property type="term" value="F:DNA binding"/>
    <property type="evidence" value="ECO:0007669"/>
    <property type="project" value="UniProtKB-KW"/>
</dbReference>
<evidence type="ECO:0000259" key="23">
    <source>
        <dbReference type="Pfam" id="PF03104"/>
    </source>
</evidence>
<evidence type="ECO:0000313" key="27">
    <source>
        <dbReference type="EMBL" id="CAH7675446.1"/>
    </source>
</evidence>
<dbReference type="GO" id="GO:0006260">
    <property type="term" value="P:DNA replication"/>
    <property type="evidence" value="ECO:0007669"/>
    <property type="project" value="UniProtKB-KW"/>
</dbReference>
<evidence type="ECO:0000256" key="21">
    <source>
        <dbReference type="SAM" id="MobiDB-lite"/>
    </source>
</evidence>
<feature type="region of interest" description="Disordered" evidence="21">
    <location>
        <begin position="604"/>
        <end position="634"/>
    </location>
</feature>
<dbReference type="GO" id="GO:0008270">
    <property type="term" value="F:zinc ion binding"/>
    <property type="evidence" value="ECO:0007669"/>
    <property type="project" value="UniProtKB-KW"/>
</dbReference>
<keyword evidence="17 20" id="KW-0539">Nucleus</keyword>
<dbReference type="Pfam" id="PF24065">
    <property type="entry name" value="REV3_N"/>
    <property type="match status" value="1"/>
</dbReference>
<protein>
    <recommendedName>
        <fullName evidence="20">DNA polymerase</fullName>
        <ecNumber evidence="20">2.7.7.7</ecNumber>
    </recommendedName>
</protein>
<dbReference type="CDD" id="cd05778">
    <property type="entry name" value="DNA_polB_zeta_exo"/>
    <property type="match status" value="1"/>
</dbReference>
<reference evidence="27" key="1">
    <citation type="submission" date="2022-06" db="EMBL/GenBank/DDBJ databases">
        <authorList>
            <consortium name="SYNGENTA / RWTH Aachen University"/>
        </authorList>
    </citation>
    <scope>NUCLEOTIDE SEQUENCE</scope>
</reference>
<evidence type="ECO:0000259" key="24">
    <source>
        <dbReference type="Pfam" id="PF14260"/>
    </source>
</evidence>
<feature type="domain" description="DNA polymerase zeta catalytic subunit N-terminal" evidence="26">
    <location>
        <begin position="16"/>
        <end position="81"/>
    </location>
</feature>
<dbReference type="GO" id="GO:0003887">
    <property type="term" value="F:DNA-directed DNA polymerase activity"/>
    <property type="evidence" value="ECO:0007669"/>
    <property type="project" value="UniProtKB-KW"/>
</dbReference>
<comment type="cofactor">
    <cofactor evidence="1 20">
        <name>[4Fe-4S] cluster</name>
        <dbReference type="ChEBI" id="CHEBI:49883"/>
    </cofactor>
</comment>
<dbReference type="FunFam" id="1.10.132.60:FF:000007">
    <property type="entry name" value="DNA polymerase"/>
    <property type="match status" value="1"/>
</dbReference>
<evidence type="ECO:0000259" key="26">
    <source>
        <dbReference type="Pfam" id="PF24065"/>
    </source>
</evidence>
<dbReference type="SMART" id="SM00486">
    <property type="entry name" value="POLBc"/>
    <property type="match status" value="1"/>
</dbReference>
<dbReference type="Gene3D" id="3.30.420.10">
    <property type="entry name" value="Ribonuclease H-like superfamily/Ribonuclease H"/>
    <property type="match status" value="1"/>
</dbReference>
<dbReference type="InterPro" id="IPR006133">
    <property type="entry name" value="DNA-dir_DNA_pol_B_exonuc"/>
</dbReference>
<evidence type="ECO:0000256" key="2">
    <source>
        <dbReference type="ARBA" id="ARBA00004123"/>
    </source>
</evidence>
<evidence type="ECO:0000256" key="14">
    <source>
        <dbReference type="ARBA" id="ARBA00023014"/>
    </source>
</evidence>
<feature type="compositionally biased region" description="Basic and acidic residues" evidence="21">
    <location>
        <begin position="605"/>
        <end position="619"/>
    </location>
</feature>
<feature type="region of interest" description="Disordered" evidence="21">
    <location>
        <begin position="519"/>
        <end position="567"/>
    </location>
</feature>
<dbReference type="GO" id="GO:0005634">
    <property type="term" value="C:nucleus"/>
    <property type="evidence" value="ECO:0007669"/>
    <property type="project" value="UniProtKB-SubCell"/>
</dbReference>
<evidence type="ECO:0000256" key="4">
    <source>
        <dbReference type="ARBA" id="ARBA00022485"/>
    </source>
</evidence>
<feature type="region of interest" description="Disordered" evidence="21">
    <location>
        <begin position="318"/>
        <end position="343"/>
    </location>
</feature>
<dbReference type="InterPro" id="IPR056435">
    <property type="entry name" value="DPOD/Z_N"/>
</dbReference>
<evidence type="ECO:0000256" key="16">
    <source>
        <dbReference type="ARBA" id="ARBA00023204"/>
    </source>
</evidence>
<feature type="region of interest" description="Disordered" evidence="21">
    <location>
        <begin position="377"/>
        <end position="400"/>
    </location>
</feature>
<comment type="catalytic activity">
    <reaction evidence="18 20">
        <text>DNA(n) + a 2'-deoxyribonucleoside 5'-triphosphate = DNA(n+1) + diphosphate</text>
        <dbReference type="Rhea" id="RHEA:22508"/>
        <dbReference type="Rhea" id="RHEA-COMP:17339"/>
        <dbReference type="Rhea" id="RHEA-COMP:17340"/>
        <dbReference type="ChEBI" id="CHEBI:33019"/>
        <dbReference type="ChEBI" id="CHEBI:61560"/>
        <dbReference type="ChEBI" id="CHEBI:173112"/>
        <dbReference type="EC" id="2.7.7.7"/>
    </reaction>
</comment>
<feature type="compositionally biased region" description="Polar residues" evidence="21">
    <location>
        <begin position="333"/>
        <end position="342"/>
    </location>
</feature>